<name>A0A0E9U0P1_ANGAN</name>
<evidence type="ECO:0000313" key="2">
    <source>
        <dbReference type="EMBL" id="JAH58568.1"/>
    </source>
</evidence>
<keyword evidence="1" id="KW-0472">Membrane</keyword>
<protein>
    <submittedName>
        <fullName evidence="2">Uncharacterized protein</fullName>
    </submittedName>
</protein>
<dbReference type="AlphaFoldDB" id="A0A0E9U0P1"/>
<accession>A0A0E9U0P1</accession>
<organism evidence="2">
    <name type="scientific">Anguilla anguilla</name>
    <name type="common">European freshwater eel</name>
    <name type="synonym">Muraena anguilla</name>
    <dbReference type="NCBI Taxonomy" id="7936"/>
    <lineage>
        <taxon>Eukaryota</taxon>
        <taxon>Metazoa</taxon>
        <taxon>Chordata</taxon>
        <taxon>Craniata</taxon>
        <taxon>Vertebrata</taxon>
        <taxon>Euteleostomi</taxon>
        <taxon>Actinopterygii</taxon>
        <taxon>Neopterygii</taxon>
        <taxon>Teleostei</taxon>
        <taxon>Anguilliformes</taxon>
        <taxon>Anguillidae</taxon>
        <taxon>Anguilla</taxon>
    </lineage>
</organism>
<reference evidence="2" key="1">
    <citation type="submission" date="2014-11" db="EMBL/GenBank/DDBJ databases">
        <authorList>
            <person name="Amaro Gonzalez C."/>
        </authorList>
    </citation>
    <scope>NUCLEOTIDE SEQUENCE</scope>
</reference>
<feature type="transmembrane region" description="Helical" evidence="1">
    <location>
        <begin position="7"/>
        <end position="34"/>
    </location>
</feature>
<evidence type="ECO:0000256" key="1">
    <source>
        <dbReference type="SAM" id="Phobius"/>
    </source>
</evidence>
<proteinExistence type="predicted"/>
<keyword evidence="1" id="KW-1133">Transmembrane helix</keyword>
<keyword evidence="1" id="KW-0812">Transmembrane</keyword>
<dbReference type="EMBL" id="GBXM01050009">
    <property type="protein sequence ID" value="JAH58568.1"/>
    <property type="molecule type" value="Transcribed_RNA"/>
</dbReference>
<reference evidence="2" key="2">
    <citation type="journal article" date="2015" name="Fish Shellfish Immunol.">
        <title>Early steps in the European eel (Anguilla anguilla)-Vibrio vulnificus interaction in the gills: Role of the RtxA13 toxin.</title>
        <authorList>
            <person name="Callol A."/>
            <person name="Pajuelo D."/>
            <person name="Ebbesson L."/>
            <person name="Teles M."/>
            <person name="MacKenzie S."/>
            <person name="Amaro C."/>
        </authorList>
    </citation>
    <scope>NUCLEOTIDE SEQUENCE</scope>
</reference>
<sequence length="50" mass="5812">MIIVINIIATVLFCWCTLKEVAFMCLVDCIWFYIHAVKMLVEEPSVAMFI</sequence>